<dbReference type="CDD" id="cd16922">
    <property type="entry name" value="HATPase_EvgS-ArcB-TorS-like"/>
    <property type="match status" value="1"/>
</dbReference>
<feature type="modified residue" description="4-aspartylphosphate" evidence="14">
    <location>
        <position position="640"/>
    </location>
</feature>
<dbReference type="PROSITE" id="PS50110">
    <property type="entry name" value="RESPONSE_REGULATORY"/>
    <property type="match status" value="1"/>
</dbReference>
<comment type="catalytic activity">
    <reaction evidence="1">
        <text>ATP + protein L-histidine = ADP + protein N-phospho-L-histidine.</text>
        <dbReference type="EC" id="2.7.13.3"/>
    </reaction>
</comment>
<dbReference type="Gene3D" id="1.10.287.130">
    <property type="match status" value="1"/>
</dbReference>
<gene>
    <name evidence="19" type="ORF">M9189_01355</name>
</gene>
<organism evidence="19 20">
    <name type="scientific">Xiashengella succiniciproducens</name>
    <dbReference type="NCBI Taxonomy" id="2949635"/>
    <lineage>
        <taxon>Bacteria</taxon>
        <taxon>Pseudomonadati</taxon>
        <taxon>Bacteroidota</taxon>
        <taxon>Bacteroidia</taxon>
        <taxon>Marinilabiliales</taxon>
        <taxon>Marinilabiliaceae</taxon>
        <taxon>Xiashengella</taxon>
    </lineage>
</organism>
<evidence type="ECO:0000259" key="18">
    <source>
        <dbReference type="PROSITE" id="PS50894"/>
    </source>
</evidence>
<evidence type="ECO:0000256" key="8">
    <source>
        <dbReference type="ARBA" id="ARBA00022692"/>
    </source>
</evidence>
<dbReference type="Pfam" id="PF00072">
    <property type="entry name" value="Response_reg"/>
    <property type="match status" value="1"/>
</dbReference>
<keyword evidence="8 15" id="KW-0812">Transmembrane</keyword>
<evidence type="ECO:0000256" key="10">
    <source>
        <dbReference type="ARBA" id="ARBA00022840"/>
    </source>
</evidence>
<dbReference type="EMBL" id="CP098400">
    <property type="protein sequence ID" value="URW80006.1"/>
    <property type="molecule type" value="Genomic_DNA"/>
</dbReference>
<dbReference type="FunFam" id="3.30.565.10:FF:000010">
    <property type="entry name" value="Sensor histidine kinase RcsC"/>
    <property type="match status" value="1"/>
</dbReference>
<comment type="subcellular location">
    <subcellularLocation>
        <location evidence="2">Cell inner membrane</location>
        <topology evidence="2">Multi-pass membrane protein</topology>
    </subcellularLocation>
</comment>
<feature type="transmembrane region" description="Helical" evidence="15">
    <location>
        <begin position="299"/>
        <end position="321"/>
    </location>
</feature>
<dbReference type="SUPFAM" id="SSF47384">
    <property type="entry name" value="Homodimeric domain of signal transducing histidine kinase"/>
    <property type="match status" value="1"/>
</dbReference>
<dbReference type="PANTHER" id="PTHR43047">
    <property type="entry name" value="TWO-COMPONENT HISTIDINE PROTEIN KINASE"/>
    <property type="match status" value="1"/>
</dbReference>
<dbReference type="Pfam" id="PF00512">
    <property type="entry name" value="HisKA"/>
    <property type="match status" value="1"/>
</dbReference>
<keyword evidence="4" id="KW-1003">Cell membrane</keyword>
<dbReference type="Gene3D" id="1.20.120.160">
    <property type="entry name" value="HPT domain"/>
    <property type="match status" value="1"/>
</dbReference>
<evidence type="ECO:0000256" key="13">
    <source>
        <dbReference type="PROSITE-ProRule" id="PRU00110"/>
    </source>
</evidence>
<dbReference type="PROSITE" id="PS50109">
    <property type="entry name" value="HIS_KIN"/>
    <property type="match status" value="1"/>
</dbReference>
<keyword evidence="20" id="KW-1185">Reference proteome</keyword>
<evidence type="ECO:0000256" key="1">
    <source>
        <dbReference type="ARBA" id="ARBA00000085"/>
    </source>
</evidence>
<dbReference type="InterPro" id="IPR036097">
    <property type="entry name" value="HisK_dim/P_sf"/>
</dbReference>
<dbReference type="SMART" id="SM00387">
    <property type="entry name" value="HATPase_c"/>
    <property type="match status" value="1"/>
</dbReference>
<feature type="domain" description="HPt" evidence="18">
    <location>
        <begin position="724"/>
        <end position="821"/>
    </location>
</feature>
<dbReference type="InterPro" id="IPR003661">
    <property type="entry name" value="HisK_dim/P_dom"/>
</dbReference>
<feature type="transmembrane region" description="Helical" evidence="15">
    <location>
        <begin position="12"/>
        <end position="31"/>
    </location>
</feature>
<feature type="modified residue" description="Phosphohistidine" evidence="13">
    <location>
        <position position="763"/>
    </location>
</feature>
<dbReference type="PROSITE" id="PS50894">
    <property type="entry name" value="HPT"/>
    <property type="match status" value="1"/>
</dbReference>
<dbReference type="InterPro" id="IPR004358">
    <property type="entry name" value="Sig_transdc_His_kin-like_C"/>
</dbReference>
<evidence type="ECO:0000256" key="14">
    <source>
        <dbReference type="PROSITE-ProRule" id="PRU00169"/>
    </source>
</evidence>
<dbReference type="CDD" id="cd00082">
    <property type="entry name" value="HisKA"/>
    <property type="match status" value="1"/>
</dbReference>
<evidence type="ECO:0000256" key="6">
    <source>
        <dbReference type="ARBA" id="ARBA00022553"/>
    </source>
</evidence>
<keyword evidence="6 14" id="KW-0597">Phosphoprotein</keyword>
<dbReference type="Gene3D" id="3.40.50.2300">
    <property type="match status" value="1"/>
</dbReference>
<dbReference type="CDD" id="cd17546">
    <property type="entry name" value="REC_hyHK_CKI1_RcsC-like"/>
    <property type="match status" value="1"/>
</dbReference>
<dbReference type="InterPro" id="IPR011006">
    <property type="entry name" value="CheY-like_superfamily"/>
</dbReference>
<dbReference type="SUPFAM" id="SSF52172">
    <property type="entry name" value="CheY-like"/>
    <property type="match status" value="1"/>
</dbReference>
<proteinExistence type="predicted"/>
<dbReference type="InterPro" id="IPR003594">
    <property type="entry name" value="HATPase_dom"/>
</dbReference>
<evidence type="ECO:0000256" key="4">
    <source>
        <dbReference type="ARBA" id="ARBA00022475"/>
    </source>
</evidence>
<dbReference type="EC" id="2.7.13.3" evidence="3"/>
<evidence type="ECO:0000256" key="12">
    <source>
        <dbReference type="ARBA" id="ARBA00023136"/>
    </source>
</evidence>
<evidence type="ECO:0000313" key="19">
    <source>
        <dbReference type="EMBL" id="URW80006.1"/>
    </source>
</evidence>
<dbReference type="InterPro" id="IPR008207">
    <property type="entry name" value="Sig_transdc_His_kin_Hpt_dom"/>
</dbReference>
<evidence type="ECO:0000256" key="9">
    <source>
        <dbReference type="ARBA" id="ARBA00022777"/>
    </source>
</evidence>
<dbReference type="AlphaFoldDB" id="A0A9J6ZR24"/>
<evidence type="ECO:0000256" key="7">
    <source>
        <dbReference type="ARBA" id="ARBA00022679"/>
    </source>
</evidence>
<evidence type="ECO:0000256" key="11">
    <source>
        <dbReference type="ARBA" id="ARBA00022989"/>
    </source>
</evidence>
<keyword evidence="9" id="KW-0418">Kinase</keyword>
<protein>
    <recommendedName>
        <fullName evidence="3">histidine kinase</fullName>
        <ecNumber evidence="3">2.7.13.3</ecNumber>
    </recommendedName>
</protein>
<evidence type="ECO:0000313" key="20">
    <source>
        <dbReference type="Proteomes" id="UP001056426"/>
    </source>
</evidence>
<dbReference type="GO" id="GO:0000155">
    <property type="term" value="F:phosphorelay sensor kinase activity"/>
    <property type="evidence" value="ECO:0007669"/>
    <property type="project" value="InterPro"/>
</dbReference>
<keyword evidence="10 19" id="KW-0067">ATP-binding</keyword>
<reference evidence="19" key="1">
    <citation type="submission" date="2022-05" db="EMBL/GenBank/DDBJ databases">
        <authorList>
            <person name="Sun X."/>
        </authorList>
    </citation>
    <scope>NUCLEOTIDE SEQUENCE</scope>
    <source>
        <strain evidence="19">Ai-910</strain>
    </source>
</reference>
<dbReference type="SUPFAM" id="SSF55874">
    <property type="entry name" value="ATPase domain of HSP90 chaperone/DNA topoisomerase II/histidine kinase"/>
    <property type="match status" value="1"/>
</dbReference>
<dbReference type="PRINTS" id="PR00344">
    <property type="entry name" value="BCTRLSENSOR"/>
</dbReference>
<dbReference type="SMART" id="SM00448">
    <property type="entry name" value="REC"/>
    <property type="match status" value="1"/>
</dbReference>
<dbReference type="GO" id="GO:0005886">
    <property type="term" value="C:plasma membrane"/>
    <property type="evidence" value="ECO:0007669"/>
    <property type="project" value="UniProtKB-SubCell"/>
</dbReference>
<keyword evidence="10 19" id="KW-0547">Nucleotide-binding</keyword>
<dbReference type="InterPro" id="IPR036641">
    <property type="entry name" value="HPT_dom_sf"/>
</dbReference>
<name>A0A9J6ZR24_9BACT</name>
<dbReference type="PANTHER" id="PTHR43047:SF64">
    <property type="entry name" value="HISTIDINE KINASE CONTAINING CHEY-HOMOLOGOUS RECEIVER DOMAIN AND PAS DOMAIN-RELATED"/>
    <property type="match status" value="1"/>
</dbReference>
<dbReference type="Proteomes" id="UP001056426">
    <property type="component" value="Chromosome"/>
</dbReference>
<dbReference type="GO" id="GO:0005524">
    <property type="term" value="F:ATP binding"/>
    <property type="evidence" value="ECO:0007669"/>
    <property type="project" value="UniProtKB-KW"/>
</dbReference>
<dbReference type="KEGG" id="alkq:M9189_01355"/>
<dbReference type="InterPro" id="IPR005467">
    <property type="entry name" value="His_kinase_dom"/>
</dbReference>
<evidence type="ECO:0000259" key="16">
    <source>
        <dbReference type="PROSITE" id="PS50109"/>
    </source>
</evidence>
<evidence type="ECO:0000256" key="3">
    <source>
        <dbReference type="ARBA" id="ARBA00012438"/>
    </source>
</evidence>
<keyword evidence="5" id="KW-0997">Cell inner membrane</keyword>
<evidence type="ECO:0000259" key="17">
    <source>
        <dbReference type="PROSITE" id="PS50110"/>
    </source>
</evidence>
<dbReference type="InterPro" id="IPR036890">
    <property type="entry name" value="HATPase_C_sf"/>
</dbReference>
<dbReference type="SUPFAM" id="SSF47226">
    <property type="entry name" value="Histidine-containing phosphotransfer domain, HPT domain"/>
    <property type="match status" value="1"/>
</dbReference>
<keyword evidence="11 15" id="KW-1133">Transmembrane helix</keyword>
<evidence type="ECO:0000256" key="2">
    <source>
        <dbReference type="ARBA" id="ARBA00004429"/>
    </source>
</evidence>
<evidence type="ECO:0000256" key="5">
    <source>
        <dbReference type="ARBA" id="ARBA00022519"/>
    </source>
</evidence>
<evidence type="ECO:0000256" key="15">
    <source>
        <dbReference type="SAM" id="Phobius"/>
    </source>
</evidence>
<feature type="domain" description="Response regulatory" evidence="17">
    <location>
        <begin position="591"/>
        <end position="706"/>
    </location>
</feature>
<dbReference type="RefSeq" id="WP_250724118.1">
    <property type="nucleotide sequence ID" value="NZ_CP098400.1"/>
</dbReference>
<keyword evidence="12 15" id="KW-0472">Membrane</keyword>
<dbReference type="InterPro" id="IPR001789">
    <property type="entry name" value="Sig_transdc_resp-reg_receiver"/>
</dbReference>
<feature type="domain" description="Histidine kinase" evidence="16">
    <location>
        <begin position="354"/>
        <end position="571"/>
    </location>
</feature>
<dbReference type="Pfam" id="PF02518">
    <property type="entry name" value="HATPase_c"/>
    <property type="match status" value="1"/>
</dbReference>
<dbReference type="Gene3D" id="3.30.565.10">
    <property type="entry name" value="Histidine kinase-like ATPase, C-terminal domain"/>
    <property type="match status" value="1"/>
</dbReference>
<keyword evidence="7" id="KW-0808">Transferase</keyword>
<dbReference type="SMART" id="SM00388">
    <property type="entry name" value="HisKA"/>
    <property type="match status" value="1"/>
</dbReference>
<reference evidence="19" key="2">
    <citation type="submission" date="2022-06" db="EMBL/GenBank/DDBJ databases">
        <title>Xiashengella guii gen. nov. sp. nov., a bacterium isolated form anaerobic digestion tank.</title>
        <authorList>
            <person name="Huang H."/>
        </authorList>
    </citation>
    <scope>NUCLEOTIDE SEQUENCE</scope>
    <source>
        <strain evidence="19">Ai-910</strain>
    </source>
</reference>
<sequence>MRKKLSFALGKKVLLTTLVGVLAVIALNYYAGMAFDRITGNVDRLSRPNERLTQVNILFRRVSRLNNLQQKEAAEGRRTPSREYLREETSVRESIDTLKLLFLGDSIQEARLISIEELLRRSRAVFREYMSLQYQQSRNQDLKSLLSGTKDDIRRADSLINTIVQTHKTTTTTTVSIDTIQPQRTSFIKRLFGGSPEKESSTVMKDETKVEQAVEVKIDTLGLYLADRVFAEIGNSLDSVQAARIQEATILQTHQFRLMNVNNNLIRQLISVINDLEQEEISRLHSETQSAFKTASDTLTALIVISLIFLVVSVLLVLVIMSDITKSNRYRKQLEAAHEAARREAINKQKFLSNMSHEIRTPLQAIYGYAEQAKLGGRDHVDLEAVYHPASHLLRVVDEVLDYAKVTSGALTFASEPFKVTEELEKVRGSLRSLAEKKNIELQCDLADGADVVLLGDAFRLRQVVFNLAGNAIKFTEKGYVRISAEVSELDEAFLLKLSVDDTGIGIAPEQLSHLFLEFSQAIPEVSSQYGGTGLGLSIVKAIVEQQGGHIEVDSKPGEGSTFTVFIPYQGYIEASDGAVQNTVVSVGQHTVWMADDDPLIQKLASAIFEKHGIEHRTFNNGSELLKAFDGSKPDLIFLDMRMPEMSGLEVHNRIRDRVGHSVKVYALTAQVLPHEKEEMEERGFDGIIGKPFREADLIAVMADVELPYKELNTSSIEKMAGDDRELILSILESVRDESLKDIELIRKAYESRSADDFMLVVHRLAGRAGQCGASDFSALLRGVELQIGEKGEYPSDKEFSRLINDGRGFISSLEHRIGDFTSKQE</sequence>
<accession>A0A9J6ZR24</accession>